<evidence type="ECO:0008006" key="2">
    <source>
        <dbReference type="Google" id="ProtNLM"/>
    </source>
</evidence>
<dbReference type="InterPro" id="IPR011727">
    <property type="entry name" value="CHP02117"/>
</dbReference>
<dbReference type="AlphaFoldDB" id="A0A382BW98"/>
<proteinExistence type="predicted"/>
<dbReference type="EMBL" id="UINC01031668">
    <property type="protein sequence ID" value="SVB18078.1"/>
    <property type="molecule type" value="Genomic_DNA"/>
</dbReference>
<protein>
    <recommendedName>
        <fullName evidence="2">DUF2459 domain-containing protein</fullName>
    </recommendedName>
</protein>
<evidence type="ECO:0000313" key="1">
    <source>
        <dbReference type="EMBL" id="SVB18078.1"/>
    </source>
</evidence>
<sequence>MQILTPRQLLRASLFTLIMTCCILSPIGSLTGNANSDSNKVIFVTSNGWHSGISLLKTDIPPDLLPEVEDFPSARFIDIGRGDKTIYPTNHLTIYNTLRAALVPTPAVIHMVGLQSQPWDSFPKAEVISLQITNNNFYRLVKFIDATFERFGEKRAKAIQKGLYSSSLFYPSKGSFHIFNTCNNWTASALEAGGFDISLLGTFSADRLMQEVRALSQSY</sequence>
<organism evidence="1">
    <name type="scientific">marine metagenome</name>
    <dbReference type="NCBI Taxonomy" id="408172"/>
    <lineage>
        <taxon>unclassified sequences</taxon>
        <taxon>metagenomes</taxon>
        <taxon>ecological metagenomes</taxon>
    </lineage>
</organism>
<reference evidence="1" key="1">
    <citation type="submission" date="2018-05" db="EMBL/GenBank/DDBJ databases">
        <authorList>
            <person name="Lanie J.A."/>
            <person name="Ng W.-L."/>
            <person name="Kazmierczak K.M."/>
            <person name="Andrzejewski T.M."/>
            <person name="Davidsen T.M."/>
            <person name="Wayne K.J."/>
            <person name="Tettelin H."/>
            <person name="Glass J.I."/>
            <person name="Rusch D."/>
            <person name="Podicherti R."/>
            <person name="Tsui H.-C.T."/>
            <person name="Winkler M.E."/>
        </authorList>
    </citation>
    <scope>NUCLEOTIDE SEQUENCE</scope>
</reference>
<name>A0A382BW98_9ZZZZ</name>
<accession>A0A382BW98</accession>
<gene>
    <name evidence="1" type="ORF">METZ01_LOCUS170932</name>
</gene>
<dbReference type="Pfam" id="PF09601">
    <property type="entry name" value="DUF2459"/>
    <property type="match status" value="1"/>
</dbReference>